<dbReference type="InterPro" id="IPR006058">
    <property type="entry name" value="2Fe2S_fd_BS"/>
</dbReference>
<evidence type="ECO:0000256" key="6">
    <source>
        <dbReference type="ARBA" id="ARBA00023004"/>
    </source>
</evidence>
<keyword evidence="6" id="KW-0408">Iron</keyword>
<dbReference type="PROSITE" id="PS00197">
    <property type="entry name" value="2FE2S_FER_1"/>
    <property type="match status" value="1"/>
</dbReference>
<dbReference type="InterPro" id="IPR039261">
    <property type="entry name" value="FNR_nucleotide-bd"/>
</dbReference>
<dbReference type="Gene3D" id="3.10.20.30">
    <property type="match status" value="1"/>
</dbReference>
<feature type="domain" description="2Fe-2S ferredoxin-type" evidence="8">
    <location>
        <begin position="231"/>
        <end position="316"/>
    </location>
</feature>
<evidence type="ECO:0000256" key="7">
    <source>
        <dbReference type="ARBA" id="ARBA00023014"/>
    </source>
</evidence>
<dbReference type="CDD" id="cd00207">
    <property type="entry name" value="fer2"/>
    <property type="match status" value="1"/>
</dbReference>
<dbReference type="RefSeq" id="WP_344721376.1">
    <property type="nucleotide sequence ID" value="NZ_BAAAUS010000007.1"/>
</dbReference>
<dbReference type="PROSITE" id="PS51384">
    <property type="entry name" value="FAD_FR"/>
    <property type="match status" value="1"/>
</dbReference>
<dbReference type="InterPro" id="IPR050415">
    <property type="entry name" value="MRET"/>
</dbReference>
<reference evidence="11" key="1">
    <citation type="journal article" date="2019" name="Int. J. Syst. Evol. Microbiol.">
        <title>The Global Catalogue of Microorganisms (GCM) 10K type strain sequencing project: providing services to taxonomists for standard genome sequencing and annotation.</title>
        <authorList>
            <consortium name="The Broad Institute Genomics Platform"/>
            <consortium name="The Broad Institute Genome Sequencing Center for Infectious Disease"/>
            <person name="Wu L."/>
            <person name="Ma J."/>
        </authorList>
    </citation>
    <scope>NUCLEOTIDE SEQUENCE [LARGE SCALE GENOMIC DNA]</scope>
    <source>
        <strain evidence="11">CCM 7043</strain>
    </source>
</reference>
<proteinExistence type="predicted"/>
<keyword evidence="3" id="KW-0001">2Fe-2S</keyword>
<evidence type="ECO:0000259" key="8">
    <source>
        <dbReference type="PROSITE" id="PS51085"/>
    </source>
</evidence>
<feature type="domain" description="FAD-binding FR-type" evidence="9">
    <location>
        <begin position="4"/>
        <end position="106"/>
    </location>
</feature>
<dbReference type="PROSITE" id="PS51085">
    <property type="entry name" value="2FE2S_FER_2"/>
    <property type="match status" value="1"/>
</dbReference>
<dbReference type="InterPro" id="IPR036010">
    <property type="entry name" value="2Fe-2S_ferredoxin-like_sf"/>
</dbReference>
<gene>
    <name evidence="10" type="ORF">ACFSJD_09360</name>
</gene>
<dbReference type="SUPFAM" id="SSF54292">
    <property type="entry name" value="2Fe-2S ferredoxin-like"/>
    <property type="match status" value="1"/>
</dbReference>
<evidence type="ECO:0000256" key="4">
    <source>
        <dbReference type="ARBA" id="ARBA00022723"/>
    </source>
</evidence>
<comment type="caution">
    <text evidence="10">The sequence shown here is derived from an EMBL/GenBank/DDBJ whole genome shotgun (WGS) entry which is preliminary data.</text>
</comment>
<keyword evidence="2" id="KW-0285">Flavoprotein</keyword>
<evidence type="ECO:0000256" key="1">
    <source>
        <dbReference type="ARBA" id="ARBA00001974"/>
    </source>
</evidence>
<dbReference type="PANTHER" id="PTHR47354:SF1">
    <property type="entry name" value="CARNITINE MONOOXYGENASE REDUCTASE SUBUNIT"/>
    <property type="match status" value="1"/>
</dbReference>
<name>A0ABW4EUT3_9PSEU</name>
<dbReference type="Pfam" id="PF00175">
    <property type="entry name" value="NAD_binding_1"/>
    <property type="match status" value="1"/>
</dbReference>
<dbReference type="InterPro" id="IPR001433">
    <property type="entry name" value="OxRdtase_FAD/NAD-bd"/>
</dbReference>
<keyword evidence="7" id="KW-0411">Iron-sulfur</keyword>
<dbReference type="PRINTS" id="PR00409">
    <property type="entry name" value="PHDIOXRDTASE"/>
</dbReference>
<keyword evidence="11" id="KW-1185">Reference proteome</keyword>
<dbReference type="EMBL" id="JBHUCO010000009">
    <property type="protein sequence ID" value="MFD1517694.1"/>
    <property type="molecule type" value="Genomic_DNA"/>
</dbReference>
<evidence type="ECO:0000256" key="3">
    <source>
        <dbReference type="ARBA" id="ARBA00022714"/>
    </source>
</evidence>
<dbReference type="CDD" id="cd06185">
    <property type="entry name" value="PDR_like"/>
    <property type="match status" value="1"/>
</dbReference>
<dbReference type="Proteomes" id="UP001597114">
    <property type="component" value="Unassembled WGS sequence"/>
</dbReference>
<dbReference type="PANTHER" id="PTHR47354">
    <property type="entry name" value="NADH OXIDOREDUCTASE HCR"/>
    <property type="match status" value="1"/>
</dbReference>
<sequence>MGEPVQLTLVVEDLTLAADEVLALTLADPAGAELPKWQAGAHVDLSVGGGLERQYSLCGDAADSARWRVAVLREPASRGGSEWIHTRVRKGDLIAVRGPRNNFPLVAADEYVFVAGGIGITPLLPMIESVAAQGRPWKLVYGGRRAASMAFVDELARHGDRVTLWPQDLLGLIDLDALLGVPRAGVAVYCCGPEALIEAVESRCAIWPTGSLHVERFRPRPGNLEGEDIAFEVVLDHSGISLTVEAGQSIVEAVEAAGVEVDTSCREGTCGTCETVVLDGDPDHRDSFLQPEERASGATMMICCSRSRSARLVLDL</sequence>
<evidence type="ECO:0000256" key="2">
    <source>
        <dbReference type="ARBA" id="ARBA00022630"/>
    </source>
</evidence>
<dbReference type="Gene3D" id="2.40.30.10">
    <property type="entry name" value="Translation factors"/>
    <property type="match status" value="1"/>
</dbReference>
<dbReference type="Gene3D" id="3.40.50.80">
    <property type="entry name" value="Nucleotide-binding domain of ferredoxin-NADP reductase (FNR) module"/>
    <property type="match status" value="1"/>
</dbReference>
<dbReference type="InterPro" id="IPR012675">
    <property type="entry name" value="Beta-grasp_dom_sf"/>
</dbReference>
<evidence type="ECO:0000313" key="11">
    <source>
        <dbReference type="Proteomes" id="UP001597114"/>
    </source>
</evidence>
<keyword evidence="4" id="KW-0479">Metal-binding</keyword>
<dbReference type="InterPro" id="IPR017927">
    <property type="entry name" value="FAD-bd_FR_type"/>
</dbReference>
<evidence type="ECO:0000259" key="9">
    <source>
        <dbReference type="PROSITE" id="PS51384"/>
    </source>
</evidence>
<dbReference type="SUPFAM" id="SSF63380">
    <property type="entry name" value="Riboflavin synthase domain-like"/>
    <property type="match status" value="1"/>
</dbReference>
<dbReference type="InterPro" id="IPR001041">
    <property type="entry name" value="2Fe-2S_ferredoxin-type"/>
</dbReference>
<dbReference type="Pfam" id="PF00111">
    <property type="entry name" value="Fer2"/>
    <property type="match status" value="1"/>
</dbReference>
<evidence type="ECO:0000313" key="10">
    <source>
        <dbReference type="EMBL" id="MFD1517694.1"/>
    </source>
</evidence>
<comment type="cofactor">
    <cofactor evidence="1">
        <name>FAD</name>
        <dbReference type="ChEBI" id="CHEBI:57692"/>
    </cofactor>
</comment>
<dbReference type="InterPro" id="IPR017938">
    <property type="entry name" value="Riboflavin_synthase-like_b-brl"/>
</dbReference>
<keyword evidence="5" id="KW-0560">Oxidoreductase</keyword>
<dbReference type="SUPFAM" id="SSF52343">
    <property type="entry name" value="Ferredoxin reductase-like, C-terminal NADP-linked domain"/>
    <property type="match status" value="1"/>
</dbReference>
<accession>A0ABW4EUT3</accession>
<organism evidence="10 11">
    <name type="scientific">Pseudonocardia yunnanensis</name>
    <dbReference type="NCBI Taxonomy" id="58107"/>
    <lineage>
        <taxon>Bacteria</taxon>
        <taxon>Bacillati</taxon>
        <taxon>Actinomycetota</taxon>
        <taxon>Actinomycetes</taxon>
        <taxon>Pseudonocardiales</taxon>
        <taxon>Pseudonocardiaceae</taxon>
        <taxon>Pseudonocardia</taxon>
    </lineage>
</organism>
<evidence type="ECO:0000256" key="5">
    <source>
        <dbReference type="ARBA" id="ARBA00023002"/>
    </source>
</evidence>
<protein>
    <submittedName>
        <fullName evidence="10">PDR/VanB family oxidoreductase</fullName>
    </submittedName>
</protein>